<dbReference type="InterPro" id="IPR016454">
    <property type="entry name" value="Cysteine_dSase"/>
</dbReference>
<comment type="cofactor">
    <cofactor evidence="1 11">
        <name>pyridoxal 5'-phosphate</name>
        <dbReference type="ChEBI" id="CHEBI:597326"/>
    </cofactor>
</comment>
<dbReference type="RefSeq" id="WP_144974265.1">
    <property type="nucleotide sequence ID" value="NZ_CP036289.1"/>
</dbReference>
<evidence type="ECO:0000256" key="5">
    <source>
        <dbReference type="ARBA" id="ARBA00022714"/>
    </source>
</evidence>
<dbReference type="InterPro" id="IPR020578">
    <property type="entry name" value="Aminotrans_V_PyrdxlP_BS"/>
</dbReference>
<dbReference type="GO" id="GO:0046872">
    <property type="term" value="F:metal ion binding"/>
    <property type="evidence" value="ECO:0007669"/>
    <property type="project" value="UniProtKB-KW"/>
</dbReference>
<evidence type="ECO:0000259" key="12">
    <source>
        <dbReference type="Pfam" id="PF00266"/>
    </source>
</evidence>
<dbReference type="GO" id="GO:0031071">
    <property type="term" value="F:cysteine desulfurase activity"/>
    <property type="evidence" value="ECO:0007669"/>
    <property type="project" value="UniProtKB-EC"/>
</dbReference>
<dbReference type="Pfam" id="PF00266">
    <property type="entry name" value="Aminotran_5"/>
    <property type="match status" value="1"/>
</dbReference>
<keyword evidence="6" id="KW-0479">Metal-binding</keyword>
<name>A0A518CAP2_9BACT</name>
<dbReference type="EC" id="2.8.1.7" evidence="3"/>
<dbReference type="Gene3D" id="3.90.1150.10">
    <property type="entry name" value="Aspartate Aminotransferase, domain 1"/>
    <property type="match status" value="1"/>
</dbReference>
<evidence type="ECO:0000256" key="10">
    <source>
        <dbReference type="ARBA" id="ARBA00050776"/>
    </source>
</evidence>
<dbReference type="PANTHER" id="PTHR11601:SF34">
    <property type="entry name" value="CYSTEINE DESULFURASE"/>
    <property type="match status" value="1"/>
</dbReference>
<proteinExistence type="inferred from homology"/>
<dbReference type="SUPFAM" id="SSF53383">
    <property type="entry name" value="PLP-dependent transferases"/>
    <property type="match status" value="1"/>
</dbReference>
<dbReference type="GO" id="GO:0051537">
    <property type="term" value="F:2 iron, 2 sulfur cluster binding"/>
    <property type="evidence" value="ECO:0007669"/>
    <property type="project" value="UniProtKB-KW"/>
</dbReference>
<dbReference type="EMBL" id="CP036289">
    <property type="protein sequence ID" value="QDU76270.1"/>
    <property type="molecule type" value="Genomic_DNA"/>
</dbReference>
<evidence type="ECO:0000256" key="2">
    <source>
        <dbReference type="ARBA" id="ARBA00006490"/>
    </source>
</evidence>
<evidence type="ECO:0000256" key="7">
    <source>
        <dbReference type="ARBA" id="ARBA00022898"/>
    </source>
</evidence>
<keyword evidence="8" id="KW-0408">Iron</keyword>
<organism evidence="13 14">
    <name type="scientific">Bremerella volcania</name>
    <dbReference type="NCBI Taxonomy" id="2527984"/>
    <lineage>
        <taxon>Bacteria</taxon>
        <taxon>Pseudomonadati</taxon>
        <taxon>Planctomycetota</taxon>
        <taxon>Planctomycetia</taxon>
        <taxon>Pirellulales</taxon>
        <taxon>Pirellulaceae</taxon>
        <taxon>Bremerella</taxon>
    </lineage>
</organism>
<evidence type="ECO:0000256" key="9">
    <source>
        <dbReference type="ARBA" id="ARBA00023014"/>
    </source>
</evidence>
<dbReference type="InterPro" id="IPR015424">
    <property type="entry name" value="PyrdxlP-dep_Trfase"/>
</dbReference>
<keyword evidence="14" id="KW-1185">Reference proteome</keyword>
<dbReference type="Gene3D" id="3.40.640.10">
    <property type="entry name" value="Type I PLP-dependent aspartate aminotransferase-like (Major domain)"/>
    <property type="match status" value="1"/>
</dbReference>
<dbReference type="InterPro" id="IPR015421">
    <property type="entry name" value="PyrdxlP-dep_Trfase_major"/>
</dbReference>
<comment type="similarity">
    <text evidence="2">Belongs to the class-V pyridoxal-phosphate-dependent aminotransferase family. NifS/IscS subfamily.</text>
</comment>
<feature type="domain" description="Aminotransferase class V" evidence="12">
    <location>
        <begin position="13"/>
        <end position="384"/>
    </location>
</feature>
<evidence type="ECO:0000256" key="3">
    <source>
        <dbReference type="ARBA" id="ARBA00012239"/>
    </source>
</evidence>
<dbReference type="AlphaFoldDB" id="A0A518CAP2"/>
<dbReference type="PIRSF" id="PIRSF005572">
    <property type="entry name" value="NifS"/>
    <property type="match status" value="1"/>
</dbReference>
<dbReference type="InterPro" id="IPR000192">
    <property type="entry name" value="Aminotrans_V_dom"/>
</dbReference>
<dbReference type="InterPro" id="IPR015422">
    <property type="entry name" value="PyrdxlP-dep_Trfase_small"/>
</dbReference>
<accession>A0A518CAP2</accession>
<evidence type="ECO:0000256" key="1">
    <source>
        <dbReference type="ARBA" id="ARBA00001933"/>
    </source>
</evidence>
<evidence type="ECO:0000256" key="6">
    <source>
        <dbReference type="ARBA" id="ARBA00022723"/>
    </source>
</evidence>
<dbReference type="Proteomes" id="UP000318626">
    <property type="component" value="Chromosome"/>
</dbReference>
<dbReference type="OrthoDB" id="9808002at2"/>
<evidence type="ECO:0000313" key="13">
    <source>
        <dbReference type="EMBL" id="QDU76270.1"/>
    </source>
</evidence>
<keyword evidence="4 13" id="KW-0808">Transferase</keyword>
<reference evidence="14" key="1">
    <citation type="submission" date="2019-02" db="EMBL/GenBank/DDBJ databases">
        <title>Deep-cultivation of Planctomycetes and their phenomic and genomic characterization uncovers novel biology.</title>
        <authorList>
            <person name="Wiegand S."/>
            <person name="Jogler M."/>
            <person name="Boedeker C."/>
            <person name="Pinto D."/>
            <person name="Vollmers J."/>
            <person name="Rivas-Marin E."/>
            <person name="Kohn T."/>
            <person name="Peeters S.H."/>
            <person name="Heuer A."/>
            <person name="Rast P."/>
            <person name="Oberbeckmann S."/>
            <person name="Bunk B."/>
            <person name="Jeske O."/>
            <person name="Meyerdierks A."/>
            <person name="Storesund J.E."/>
            <person name="Kallscheuer N."/>
            <person name="Luecker S."/>
            <person name="Lage O.M."/>
            <person name="Pohl T."/>
            <person name="Merkel B.J."/>
            <person name="Hornburger P."/>
            <person name="Mueller R.-W."/>
            <person name="Bruemmer F."/>
            <person name="Labrenz M."/>
            <person name="Spormann A.M."/>
            <person name="Op den Camp H."/>
            <person name="Overmann J."/>
            <person name="Amann R."/>
            <person name="Jetten M.S.M."/>
            <person name="Mascher T."/>
            <person name="Medema M.H."/>
            <person name="Devos D.P."/>
            <person name="Kaster A.-K."/>
            <person name="Ovreas L."/>
            <person name="Rohde M."/>
            <person name="Galperin M.Y."/>
            <person name="Jogler C."/>
        </authorList>
    </citation>
    <scope>NUCLEOTIDE SEQUENCE [LARGE SCALE GENOMIC DNA]</scope>
    <source>
        <strain evidence="14">Pan97</strain>
    </source>
</reference>
<dbReference type="KEGG" id="bvo:Pan97_33160"/>
<evidence type="ECO:0000256" key="4">
    <source>
        <dbReference type="ARBA" id="ARBA00022679"/>
    </source>
</evidence>
<protein>
    <recommendedName>
        <fullName evidence="3">cysteine desulfurase</fullName>
        <ecNumber evidence="3">2.8.1.7</ecNumber>
    </recommendedName>
</protein>
<dbReference type="PANTHER" id="PTHR11601">
    <property type="entry name" value="CYSTEINE DESULFURYLASE FAMILY MEMBER"/>
    <property type="match status" value="1"/>
</dbReference>
<keyword evidence="9" id="KW-0411">Iron-sulfur</keyword>
<evidence type="ECO:0000313" key="14">
    <source>
        <dbReference type="Proteomes" id="UP000318626"/>
    </source>
</evidence>
<evidence type="ECO:0000256" key="8">
    <source>
        <dbReference type="ARBA" id="ARBA00023004"/>
    </source>
</evidence>
<keyword evidence="5" id="KW-0001">2Fe-2S</keyword>
<evidence type="ECO:0000256" key="11">
    <source>
        <dbReference type="RuleBase" id="RU004504"/>
    </source>
</evidence>
<gene>
    <name evidence="13" type="primary">iscS_1</name>
    <name evidence="13" type="ORF">Pan97_33160</name>
</gene>
<keyword evidence="7" id="KW-0663">Pyridoxal phosphate</keyword>
<dbReference type="FunFam" id="3.40.640.10:FF:000003">
    <property type="entry name" value="Cysteine desulfurase IscS"/>
    <property type="match status" value="1"/>
</dbReference>
<dbReference type="PROSITE" id="PS00595">
    <property type="entry name" value="AA_TRANSFER_CLASS_5"/>
    <property type="match status" value="1"/>
</dbReference>
<sequence>MIRFTILALAVPIYFDNHATTQVDPRVVEAMLPTFTQTYGNPSSVGHLFGEEANQLVESSQQSIAAVIGAEASEIVFTSGATESNNLAIGGILSQRRRRGNHVVTVTTEHKAVLDPLEQWEHQGFEITRLSPRQAGQPLAGMLDAEQVREAIRPDTALVSVMLANNEIGVIHPVAEIGKICKEQGVLLHCDATQAVGNLPVDVERLGVDLMSFSAHKMYGPKGIGGLYVRKRHPRVRLQPAIFGGGQQRGIRSGTLNVPGIVGLAEAVRLSLAEMDRESQRLAELRQRLWSGLNERITGLQLNGPELAVAGARLAGNLNFAVEKVDGEALMMNVREIAVSSGSACTSANPQPSHVLRAIGLSEDLTRSSLRFGIGRFNTAEEVDIAVDVVSRAVDKLRKLIA</sequence>
<comment type="catalytic activity">
    <reaction evidence="10">
        <text>(sulfur carrier)-H + L-cysteine = (sulfur carrier)-SH + L-alanine</text>
        <dbReference type="Rhea" id="RHEA:43892"/>
        <dbReference type="Rhea" id="RHEA-COMP:14737"/>
        <dbReference type="Rhea" id="RHEA-COMP:14739"/>
        <dbReference type="ChEBI" id="CHEBI:29917"/>
        <dbReference type="ChEBI" id="CHEBI:35235"/>
        <dbReference type="ChEBI" id="CHEBI:57972"/>
        <dbReference type="ChEBI" id="CHEBI:64428"/>
        <dbReference type="EC" id="2.8.1.7"/>
    </reaction>
</comment>